<dbReference type="EMBL" id="JAKMUT010000005">
    <property type="protein sequence ID" value="MCZ9289935.1"/>
    <property type="molecule type" value="Genomic_DNA"/>
</dbReference>
<dbReference type="Proteomes" id="UP001146469">
    <property type="component" value="Unassembled WGS sequence"/>
</dbReference>
<evidence type="ECO:0000256" key="5">
    <source>
        <dbReference type="SAM" id="Phobius"/>
    </source>
</evidence>
<organism evidence="6 7">
    <name type="scientific">Corynebacterium evansiae</name>
    <dbReference type="NCBI Taxonomy" id="2913499"/>
    <lineage>
        <taxon>Bacteria</taxon>
        <taxon>Bacillati</taxon>
        <taxon>Actinomycetota</taxon>
        <taxon>Actinomycetes</taxon>
        <taxon>Mycobacteriales</taxon>
        <taxon>Corynebacteriaceae</taxon>
        <taxon>Corynebacterium</taxon>
    </lineage>
</organism>
<keyword evidence="2 5" id="KW-0812">Transmembrane</keyword>
<name>A0A9X3LL73_9CORY</name>
<dbReference type="AlphaFoldDB" id="A0A9X3LL73"/>
<proteinExistence type="predicted"/>
<evidence type="ECO:0000256" key="1">
    <source>
        <dbReference type="ARBA" id="ARBA00004141"/>
    </source>
</evidence>
<dbReference type="GO" id="GO:0005886">
    <property type="term" value="C:plasma membrane"/>
    <property type="evidence" value="ECO:0007669"/>
    <property type="project" value="UniProtKB-ARBA"/>
</dbReference>
<keyword evidence="4 5" id="KW-0472">Membrane</keyword>
<evidence type="ECO:0000313" key="6">
    <source>
        <dbReference type="EMBL" id="MCZ9289935.1"/>
    </source>
</evidence>
<dbReference type="InterPro" id="IPR003339">
    <property type="entry name" value="ABC/ECF_trnsptr_transmembrane"/>
</dbReference>
<reference evidence="6" key="1">
    <citation type="submission" date="2022-02" db="EMBL/GenBank/DDBJ databases">
        <title>Corynebacterium sp. from urogenital microbiome.</title>
        <authorList>
            <person name="Cappelli E.A."/>
            <person name="Ribeiro T.G."/>
            <person name="Peixe L."/>
        </authorList>
    </citation>
    <scope>NUCLEOTIDE SEQUENCE</scope>
    <source>
        <strain evidence="6">C8Ua_174</strain>
    </source>
</reference>
<feature type="transmembrane region" description="Helical" evidence="5">
    <location>
        <begin position="47"/>
        <end position="68"/>
    </location>
</feature>
<gene>
    <name evidence="6" type="ORF">L8V00_06935</name>
</gene>
<feature type="transmembrane region" description="Helical" evidence="5">
    <location>
        <begin position="88"/>
        <end position="108"/>
    </location>
</feature>
<evidence type="ECO:0000256" key="3">
    <source>
        <dbReference type="ARBA" id="ARBA00022989"/>
    </source>
</evidence>
<dbReference type="CDD" id="cd16914">
    <property type="entry name" value="EcfT"/>
    <property type="match status" value="1"/>
</dbReference>
<evidence type="ECO:0000256" key="2">
    <source>
        <dbReference type="ARBA" id="ARBA00022692"/>
    </source>
</evidence>
<keyword evidence="7" id="KW-1185">Reference proteome</keyword>
<keyword evidence="3 5" id="KW-1133">Transmembrane helix</keyword>
<comment type="subcellular location">
    <subcellularLocation>
        <location evidence="1">Membrane</location>
        <topology evidence="1">Multi-pass membrane protein</topology>
    </subcellularLocation>
</comment>
<evidence type="ECO:0000256" key="4">
    <source>
        <dbReference type="ARBA" id="ARBA00023136"/>
    </source>
</evidence>
<evidence type="ECO:0000313" key="7">
    <source>
        <dbReference type="Proteomes" id="UP001146469"/>
    </source>
</evidence>
<comment type="caution">
    <text evidence="6">The sequence shown here is derived from an EMBL/GenBank/DDBJ whole genome shotgun (WGS) entry which is preliminary data.</text>
</comment>
<accession>A0A9X3LL73</accession>
<protein>
    <submittedName>
        <fullName evidence="6">Energy-coupling factor transporter transmembrane protein EcfT</fullName>
    </submittedName>
</protein>
<dbReference type="RefSeq" id="WP_035004817.1">
    <property type="nucleotide sequence ID" value="NZ_JAKMUT010000005.1"/>
</dbReference>
<sequence>MNPLTYLTLAASGVIFVLVADSLAVSAIAWGLCALVALFFSTPRRPFLAANLLGLPAFIGFGLMYAPFGQEPGWWIITRDGLQIALSLGSRFLAATTIGLTIGSFVNLDQLMRTVQPRLPAKLVYVVGATARLLPLARARWLTIQQVRASRGVDVSTLGAKCRMILPLIVGMVDDAATRARPLQRTGIGEPGPRTVLRPVPDTALDWAVRLLAIAALVVGCWWAVH</sequence>
<feature type="transmembrane region" description="Helical" evidence="5">
    <location>
        <begin position="12"/>
        <end position="40"/>
    </location>
</feature>
<feature type="transmembrane region" description="Helical" evidence="5">
    <location>
        <begin position="207"/>
        <end position="225"/>
    </location>
</feature>